<evidence type="ECO:0000259" key="1">
    <source>
        <dbReference type="Pfam" id="PF15611"/>
    </source>
</evidence>
<organism evidence="2 3">
    <name type="scientific">Klebsiella pneumoniae</name>
    <dbReference type="NCBI Taxonomy" id="573"/>
    <lineage>
        <taxon>Bacteria</taxon>
        <taxon>Pseudomonadati</taxon>
        <taxon>Pseudomonadota</taxon>
        <taxon>Gammaproteobacteria</taxon>
        <taxon>Enterobacterales</taxon>
        <taxon>Enterobacteriaceae</taxon>
        <taxon>Klebsiella/Raoultella group</taxon>
        <taxon>Klebsiella</taxon>
        <taxon>Klebsiella pneumoniae complex</taxon>
    </lineage>
</organism>
<dbReference type="InterPro" id="IPR028943">
    <property type="entry name" value="ZorC_EH_Signature_dom"/>
</dbReference>
<feature type="domain" description="Zorya protein ZorC EH" evidence="1">
    <location>
        <begin position="29"/>
        <end position="92"/>
    </location>
</feature>
<sequence length="148" mass="16784">MVMSIRPGCTIGCVSPIRWGSPRIVMGQDAWTDRDSDFVKFREENRGRLSHLRGGRSFDNAMIMQINDYIFVEFSGTGNAMYAYRIGEAPFNPESGSLEINVHLKSQGRCILRLPHAPRAYGYSNVRITGWMLKYDDELHKLGHSLDG</sequence>
<protein>
    <recommendedName>
        <fullName evidence="1">Zorya protein ZorC EH domain-containing protein</fullName>
    </recommendedName>
</protein>
<accession>A0A377V073</accession>
<evidence type="ECO:0000313" key="2">
    <source>
        <dbReference type="EMBL" id="STT01619.1"/>
    </source>
</evidence>
<dbReference type="Pfam" id="PF15611">
    <property type="entry name" value="EH_Signature"/>
    <property type="match status" value="1"/>
</dbReference>
<dbReference type="AlphaFoldDB" id="A0A377V073"/>
<dbReference type="Proteomes" id="UP000255518">
    <property type="component" value="Unassembled WGS sequence"/>
</dbReference>
<name>A0A377V073_KLEPN</name>
<proteinExistence type="predicted"/>
<evidence type="ECO:0000313" key="3">
    <source>
        <dbReference type="Proteomes" id="UP000255518"/>
    </source>
</evidence>
<reference evidence="2 3" key="1">
    <citation type="submission" date="2018-06" db="EMBL/GenBank/DDBJ databases">
        <authorList>
            <consortium name="Pathogen Informatics"/>
            <person name="Doyle S."/>
        </authorList>
    </citation>
    <scope>NUCLEOTIDE SEQUENCE [LARGE SCALE GENOMIC DNA]</scope>
    <source>
        <strain evidence="2 3">NCTC13443</strain>
    </source>
</reference>
<gene>
    <name evidence="2" type="ORF">NCTC13443_01945</name>
</gene>
<dbReference type="EMBL" id="UGKT01000001">
    <property type="protein sequence ID" value="STT01619.1"/>
    <property type="molecule type" value="Genomic_DNA"/>
</dbReference>